<proteinExistence type="predicted"/>
<dbReference type="RefSeq" id="WP_153342912.1">
    <property type="nucleotide sequence ID" value="NZ_WEGI01000006.1"/>
</dbReference>
<comment type="caution">
    <text evidence="2">The sequence shown here is derived from an EMBL/GenBank/DDBJ whole genome shotgun (WGS) entry which is preliminary data.</text>
</comment>
<keyword evidence="3" id="KW-1185">Reference proteome</keyword>
<sequence>MSATGLRFLTAAFVTAALLASAAISASADQPLQDPWVSDCVKDKKDIHHQKMTREDKLDAGTVTLFYSAHCRTNWIEVHSNYGVDNKDIGVQLYIGLADSPWTNDRADYRYGDSRLLNDFRSMMIPAPDHTCVKYSASVTKFIAYPEGDHWVSDVQELGGTPETEIC</sequence>
<dbReference type="Pfam" id="PF10901">
    <property type="entry name" value="DUF2690"/>
    <property type="match status" value="1"/>
</dbReference>
<organism evidence="2 3">
    <name type="scientific">Nocardia aurantia</name>
    <dbReference type="NCBI Taxonomy" id="2585199"/>
    <lineage>
        <taxon>Bacteria</taxon>
        <taxon>Bacillati</taxon>
        <taxon>Actinomycetota</taxon>
        <taxon>Actinomycetes</taxon>
        <taxon>Mycobacteriales</taxon>
        <taxon>Nocardiaceae</taxon>
        <taxon>Nocardia</taxon>
    </lineage>
</organism>
<feature type="chain" id="PRO_5029818797" description="DUF2690 domain-containing protein" evidence="1">
    <location>
        <begin position="29"/>
        <end position="167"/>
    </location>
</feature>
<protein>
    <recommendedName>
        <fullName evidence="4">DUF2690 domain-containing protein</fullName>
    </recommendedName>
</protein>
<keyword evidence="1" id="KW-0732">Signal</keyword>
<evidence type="ECO:0000256" key="1">
    <source>
        <dbReference type="SAM" id="SignalP"/>
    </source>
</evidence>
<name>A0A7K0DPN1_9NOCA</name>
<evidence type="ECO:0000313" key="2">
    <source>
        <dbReference type="EMBL" id="MQY27689.1"/>
    </source>
</evidence>
<dbReference type="OrthoDB" id="2863790at2"/>
<evidence type="ECO:0000313" key="3">
    <source>
        <dbReference type="Proteomes" id="UP000431401"/>
    </source>
</evidence>
<accession>A0A7K0DPN1</accession>
<feature type="signal peptide" evidence="1">
    <location>
        <begin position="1"/>
        <end position="28"/>
    </location>
</feature>
<evidence type="ECO:0008006" key="4">
    <source>
        <dbReference type="Google" id="ProtNLM"/>
    </source>
</evidence>
<gene>
    <name evidence="2" type="ORF">NRB56_32720</name>
</gene>
<dbReference type="InterPro" id="IPR021224">
    <property type="entry name" value="DUF2690"/>
</dbReference>
<dbReference type="EMBL" id="WEGI01000006">
    <property type="protein sequence ID" value="MQY27689.1"/>
    <property type="molecule type" value="Genomic_DNA"/>
</dbReference>
<dbReference type="Proteomes" id="UP000431401">
    <property type="component" value="Unassembled WGS sequence"/>
</dbReference>
<dbReference type="AlphaFoldDB" id="A0A7K0DPN1"/>
<reference evidence="2 3" key="1">
    <citation type="submission" date="2019-10" db="EMBL/GenBank/DDBJ databases">
        <title>Nocardia macrotermitis sp. nov. and Nocardia aurantia sp. nov., isolated from the gut of fungus growing-termite Macrotermes natalensis.</title>
        <authorList>
            <person name="Benndorf R."/>
            <person name="Schwitalla J."/>
            <person name="Martin K."/>
            <person name="De Beer W."/>
            <person name="Kaster A.-K."/>
            <person name="Vollmers J."/>
            <person name="Poulsen M."/>
            <person name="Beemelmanns C."/>
        </authorList>
    </citation>
    <scope>NUCLEOTIDE SEQUENCE [LARGE SCALE GENOMIC DNA]</scope>
    <source>
        <strain evidence="2 3">RB56</strain>
    </source>
</reference>